<dbReference type="SUPFAM" id="SSF50998">
    <property type="entry name" value="Quinoprotein alcohol dehydrogenase-like"/>
    <property type="match status" value="1"/>
</dbReference>
<gene>
    <name evidence="7" type="ORF">DICPUDRAFT_28977</name>
</gene>
<dbReference type="InterPro" id="IPR011047">
    <property type="entry name" value="Quinoprotein_ADH-like_sf"/>
</dbReference>
<dbReference type="GO" id="GO:0005737">
    <property type="term" value="C:cytoplasm"/>
    <property type="evidence" value="ECO:0007669"/>
    <property type="project" value="UniProtKB-SubCell"/>
</dbReference>
<feature type="region of interest" description="Disordered" evidence="6">
    <location>
        <begin position="1"/>
        <end position="56"/>
    </location>
</feature>
<accession>F0ZCT7</accession>
<feature type="compositionally biased region" description="Basic and acidic residues" evidence="6">
    <location>
        <begin position="23"/>
        <end position="35"/>
    </location>
</feature>
<dbReference type="InterPro" id="IPR015943">
    <property type="entry name" value="WD40/YVTN_repeat-like_dom_sf"/>
</dbReference>
<dbReference type="eggNOG" id="KOG0296">
    <property type="taxonomic scope" value="Eukaryota"/>
</dbReference>
<evidence type="ECO:0000256" key="6">
    <source>
        <dbReference type="SAM" id="MobiDB-lite"/>
    </source>
</evidence>
<feature type="repeat" description="WD" evidence="5">
    <location>
        <begin position="325"/>
        <end position="366"/>
    </location>
</feature>
<dbReference type="AlphaFoldDB" id="F0ZCT7"/>
<keyword evidence="3 5" id="KW-0853">WD repeat</keyword>
<organism evidence="7 8">
    <name type="scientific">Dictyostelium purpureum</name>
    <name type="common">Slime mold</name>
    <dbReference type="NCBI Taxonomy" id="5786"/>
    <lineage>
        <taxon>Eukaryota</taxon>
        <taxon>Amoebozoa</taxon>
        <taxon>Evosea</taxon>
        <taxon>Eumycetozoa</taxon>
        <taxon>Dictyostelia</taxon>
        <taxon>Dictyosteliales</taxon>
        <taxon>Dictyosteliaceae</taxon>
        <taxon>Dictyostelium</taxon>
    </lineage>
</organism>
<feature type="repeat" description="WD" evidence="5">
    <location>
        <begin position="154"/>
        <end position="195"/>
    </location>
</feature>
<dbReference type="InterPro" id="IPR019775">
    <property type="entry name" value="WD40_repeat_CS"/>
</dbReference>
<dbReference type="PROSITE" id="PS50294">
    <property type="entry name" value="WD_REPEATS_REGION"/>
    <property type="match status" value="3"/>
</dbReference>
<keyword evidence="8" id="KW-1185">Reference proteome</keyword>
<dbReference type="OMA" id="IMKFDDA"/>
<dbReference type="PROSITE" id="PS50082">
    <property type="entry name" value="WD_REPEATS_2"/>
    <property type="match status" value="6"/>
</dbReference>
<comment type="subcellular location">
    <subcellularLocation>
        <location evidence="1">Cytoplasm</location>
    </subcellularLocation>
</comment>
<dbReference type="FunFam" id="2.130.10.10:FF:000074">
    <property type="entry name" value="Angio-associated migratory cell protein-like protein"/>
    <property type="match status" value="1"/>
</dbReference>
<dbReference type="RefSeq" id="XP_003285215.1">
    <property type="nucleotide sequence ID" value="XM_003285167.1"/>
</dbReference>
<dbReference type="PANTHER" id="PTHR19857">
    <property type="entry name" value="MITOCHONDRIAL DIVISION PROTEIN 1-RELATED"/>
    <property type="match status" value="1"/>
</dbReference>
<dbReference type="KEGG" id="dpp:DICPUDRAFT_28977"/>
<dbReference type="CDD" id="cd00200">
    <property type="entry name" value="WD40"/>
    <property type="match status" value="1"/>
</dbReference>
<dbReference type="EMBL" id="GL870980">
    <property type="protein sequence ID" value="EGC38258.1"/>
    <property type="molecule type" value="Genomic_DNA"/>
</dbReference>
<dbReference type="GeneID" id="10502449"/>
<evidence type="ECO:0000256" key="5">
    <source>
        <dbReference type="PROSITE-ProRule" id="PRU00221"/>
    </source>
</evidence>
<evidence type="ECO:0000256" key="2">
    <source>
        <dbReference type="ARBA" id="ARBA00022490"/>
    </source>
</evidence>
<dbReference type="FunCoup" id="F0ZCT7">
    <property type="interactions" value="12"/>
</dbReference>
<name>F0ZCT7_DICPU</name>
<evidence type="ECO:0000313" key="8">
    <source>
        <dbReference type="Proteomes" id="UP000001064"/>
    </source>
</evidence>
<dbReference type="STRING" id="5786.F0ZCT7"/>
<dbReference type="PANTHER" id="PTHR19857:SF8">
    <property type="entry name" value="ANGIO-ASSOCIATED MIGRATORY CELL PROTEIN"/>
    <property type="match status" value="1"/>
</dbReference>
<evidence type="ECO:0000256" key="1">
    <source>
        <dbReference type="ARBA" id="ARBA00004496"/>
    </source>
</evidence>
<dbReference type="Proteomes" id="UP000001064">
    <property type="component" value="Unassembled WGS sequence"/>
</dbReference>
<evidence type="ECO:0000256" key="3">
    <source>
        <dbReference type="ARBA" id="ARBA00022574"/>
    </source>
</evidence>
<feature type="repeat" description="WD" evidence="5">
    <location>
        <begin position="283"/>
        <end position="325"/>
    </location>
</feature>
<dbReference type="SMART" id="SM00320">
    <property type="entry name" value="WD40"/>
    <property type="match status" value="8"/>
</dbReference>
<feature type="compositionally biased region" description="Acidic residues" evidence="6">
    <location>
        <begin position="36"/>
        <end position="56"/>
    </location>
</feature>
<proteinExistence type="predicted"/>
<evidence type="ECO:0000256" key="4">
    <source>
        <dbReference type="ARBA" id="ARBA00022737"/>
    </source>
</evidence>
<dbReference type="OrthoDB" id="10261640at2759"/>
<dbReference type="VEuPathDB" id="AmoebaDB:DICPUDRAFT_28977"/>
<dbReference type="InterPro" id="IPR001680">
    <property type="entry name" value="WD40_rpt"/>
</dbReference>
<feature type="repeat" description="WD" evidence="5">
    <location>
        <begin position="69"/>
        <end position="111"/>
    </location>
</feature>
<evidence type="ECO:0000313" key="7">
    <source>
        <dbReference type="EMBL" id="EGC38258.1"/>
    </source>
</evidence>
<sequence>MEQDNNNDNIEGTEETYINPNEAHSEVVIDQKPVVEDDEDMMDEGGDEGMEDAEPEEDEDFVDESVQGFFEHTDSVYCINNNKVYPGVVATGGGDDTAYIWNYTNGEKIHQLKGHTDSVSKIQFNFDGKLLATGGMDGIVKIWDAQSGTLQVNLEGPTESIECMEWHPKGNILLAGSSDCLAFMWSTLKGDIVGTFAGHNGPVTCAMFTPDGKKVITTSEDRSMKVWNPKDSTNQFTFTGHGFHENIITCMDIRKDSVIAVTGGDDHFACVSNLNTGKVIGKLNGHTDAIVSISMSNVNQNWCHTGSLEGTINVWDVNTLQQRSTFKHKNTVTKLLAHPTQPVVFSSSVDKTIGVWDERNGQLIKQFRGHQDSILDFDITNDGRVISASDDKVSLVFSLNPPSN</sequence>
<dbReference type="InterPro" id="IPR051179">
    <property type="entry name" value="WD_repeat_multifunction"/>
</dbReference>
<dbReference type="Pfam" id="PF00400">
    <property type="entry name" value="WD40"/>
    <property type="match status" value="8"/>
</dbReference>
<feature type="repeat" description="WD" evidence="5">
    <location>
        <begin position="196"/>
        <end position="237"/>
    </location>
</feature>
<keyword evidence="4" id="KW-0677">Repeat</keyword>
<feature type="repeat" description="WD" evidence="5">
    <location>
        <begin position="112"/>
        <end position="153"/>
    </location>
</feature>
<reference evidence="8" key="1">
    <citation type="journal article" date="2011" name="Genome Biol.">
        <title>Comparative genomics of the social amoebae Dictyostelium discoideum and Dictyostelium purpureum.</title>
        <authorList>
            <consortium name="US DOE Joint Genome Institute (JGI-PGF)"/>
            <person name="Sucgang R."/>
            <person name="Kuo A."/>
            <person name="Tian X."/>
            <person name="Salerno W."/>
            <person name="Parikh A."/>
            <person name="Feasley C.L."/>
            <person name="Dalin E."/>
            <person name="Tu H."/>
            <person name="Huang E."/>
            <person name="Barry K."/>
            <person name="Lindquist E."/>
            <person name="Shapiro H."/>
            <person name="Bruce D."/>
            <person name="Schmutz J."/>
            <person name="Salamov A."/>
            <person name="Fey P."/>
            <person name="Gaudet P."/>
            <person name="Anjard C."/>
            <person name="Babu M.M."/>
            <person name="Basu S."/>
            <person name="Bushmanova Y."/>
            <person name="van der Wel H."/>
            <person name="Katoh-Kurasawa M."/>
            <person name="Dinh C."/>
            <person name="Coutinho P.M."/>
            <person name="Saito T."/>
            <person name="Elias M."/>
            <person name="Schaap P."/>
            <person name="Kay R.R."/>
            <person name="Henrissat B."/>
            <person name="Eichinger L."/>
            <person name="Rivero F."/>
            <person name="Putnam N.H."/>
            <person name="West C.M."/>
            <person name="Loomis W.F."/>
            <person name="Chisholm R.L."/>
            <person name="Shaulsky G."/>
            <person name="Strassmann J.E."/>
            <person name="Queller D.C."/>
            <person name="Kuspa A."/>
            <person name="Grigoriev I.V."/>
        </authorList>
    </citation>
    <scope>NUCLEOTIDE SEQUENCE [LARGE SCALE GENOMIC DNA]</scope>
    <source>
        <strain evidence="8">QSDP1</strain>
    </source>
</reference>
<feature type="compositionally biased region" description="Polar residues" evidence="6">
    <location>
        <begin position="1"/>
        <end position="10"/>
    </location>
</feature>
<dbReference type="PROSITE" id="PS00678">
    <property type="entry name" value="WD_REPEATS_1"/>
    <property type="match status" value="1"/>
</dbReference>
<keyword evidence="2" id="KW-0963">Cytoplasm</keyword>
<dbReference type="Gene3D" id="2.130.10.10">
    <property type="entry name" value="YVTN repeat-like/Quinoprotein amine dehydrogenase"/>
    <property type="match status" value="1"/>
</dbReference>
<protein>
    <submittedName>
        <fullName evidence="7">Uncharacterized protein</fullName>
    </submittedName>
</protein>
<dbReference type="InParanoid" id="F0ZCT7"/>